<evidence type="ECO:0008006" key="6">
    <source>
        <dbReference type="Google" id="ProtNLM"/>
    </source>
</evidence>
<dbReference type="CDD" id="cd07389">
    <property type="entry name" value="MPP_PhoD"/>
    <property type="match status" value="1"/>
</dbReference>
<keyword evidence="1" id="KW-0732">Signal</keyword>
<dbReference type="InterPro" id="IPR038607">
    <property type="entry name" value="PhoD-like_sf"/>
</dbReference>
<dbReference type="SUPFAM" id="SSF56300">
    <property type="entry name" value="Metallo-dependent phosphatases"/>
    <property type="match status" value="1"/>
</dbReference>
<dbReference type="EMBL" id="ML119138">
    <property type="protein sequence ID" value="RPB11032.1"/>
    <property type="molecule type" value="Genomic_DNA"/>
</dbReference>
<dbReference type="InParanoid" id="A0A3N4KNZ3"/>
<sequence>MQQLLLTLLLCLPLALAENLNFRSPSTNHPGLEIPRPAAHLTKRSTPTVTPLQFTHGVASGDPYDTSVILWTRAVPASVDSTKHLYRGASASARVCVAWEISATEDFMNVVDGGETETSGEVDYTVKVEAKGLQPFTTYWYRFRACGAPGGEVSEVGRTKTIPAEDDEVPGGLRFAVYSCANYAEGYFNAYGNVARKDSVDYVLHLGDYIYEMPLPIILKERIPKPYKETIQLRDYRLRIATYRTDEDLLLNHKLFPWIPVWDDHEVANNGYTGGSTASQFWMYLEWTSWEQRMHYGIRAYFEWMPIRQVQADDSLRIWRTFKFGKLASLIMLDTRYYSRDAGSENAATIAAEHRSILGAPQEKWLYGELSDSRARNATWNILGQQIQFSNLNETAVPWSKDAPLYYDGWAGYRANRRRVLEKVVEYGVENLVVLTGDYHTLWTADLTWGGDEGGRGGGYEPVGGNGSLGIELAVTSVTSSCGYGALSYDDAHTVAANLVADNAELKWAEGYYRGYFELTLTPENLSAQYFSIPDILTRNSDELKVARWESEAGSNRLKRPFPNPTVGALQGEINDWAMPGGRGLRKKR</sequence>
<dbReference type="AlphaFoldDB" id="A0A3N4KNZ3"/>
<feature type="chain" id="PRO_5018094486" description="Alkaline phosphatase" evidence="1">
    <location>
        <begin position="18"/>
        <end position="589"/>
    </location>
</feature>
<feature type="domain" description="PhoD-like phosphatase metallophosphatase" evidence="2">
    <location>
        <begin position="175"/>
        <end position="530"/>
    </location>
</feature>
<dbReference type="InterPro" id="IPR052900">
    <property type="entry name" value="Phospholipid_Metab_Enz"/>
</dbReference>
<dbReference type="STRING" id="1392247.A0A3N4KNZ3"/>
<dbReference type="Gene3D" id="3.60.21.70">
    <property type="entry name" value="PhoD-like phosphatase"/>
    <property type="match status" value="1"/>
</dbReference>
<accession>A0A3N4KNZ3</accession>
<evidence type="ECO:0000256" key="1">
    <source>
        <dbReference type="SAM" id="SignalP"/>
    </source>
</evidence>
<dbReference type="Pfam" id="PF16655">
    <property type="entry name" value="PhoD_N"/>
    <property type="match status" value="1"/>
</dbReference>
<gene>
    <name evidence="4" type="ORF">P167DRAFT_232868</name>
</gene>
<dbReference type="Gene3D" id="2.60.40.380">
    <property type="entry name" value="Purple acid phosphatase-like, N-terminal"/>
    <property type="match status" value="1"/>
</dbReference>
<reference evidence="4 5" key="1">
    <citation type="journal article" date="2018" name="Nat. Ecol. Evol.">
        <title>Pezizomycetes genomes reveal the molecular basis of ectomycorrhizal truffle lifestyle.</title>
        <authorList>
            <person name="Murat C."/>
            <person name="Payen T."/>
            <person name="Noel B."/>
            <person name="Kuo A."/>
            <person name="Morin E."/>
            <person name="Chen J."/>
            <person name="Kohler A."/>
            <person name="Krizsan K."/>
            <person name="Balestrini R."/>
            <person name="Da Silva C."/>
            <person name="Montanini B."/>
            <person name="Hainaut M."/>
            <person name="Levati E."/>
            <person name="Barry K.W."/>
            <person name="Belfiori B."/>
            <person name="Cichocki N."/>
            <person name="Clum A."/>
            <person name="Dockter R.B."/>
            <person name="Fauchery L."/>
            <person name="Guy J."/>
            <person name="Iotti M."/>
            <person name="Le Tacon F."/>
            <person name="Lindquist E.A."/>
            <person name="Lipzen A."/>
            <person name="Malagnac F."/>
            <person name="Mello A."/>
            <person name="Molinier V."/>
            <person name="Miyauchi S."/>
            <person name="Poulain J."/>
            <person name="Riccioni C."/>
            <person name="Rubini A."/>
            <person name="Sitrit Y."/>
            <person name="Splivallo R."/>
            <person name="Traeger S."/>
            <person name="Wang M."/>
            <person name="Zifcakova L."/>
            <person name="Wipf D."/>
            <person name="Zambonelli A."/>
            <person name="Paolocci F."/>
            <person name="Nowrousian M."/>
            <person name="Ottonello S."/>
            <person name="Baldrian P."/>
            <person name="Spatafora J.W."/>
            <person name="Henrissat B."/>
            <person name="Nagy L.G."/>
            <person name="Aury J.M."/>
            <person name="Wincker P."/>
            <person name="Grigoriev I.V."/>
            <person name="Bonfante P."/>
            <person name="Martin F.M."/>
        </authorList>
    </citation>
    <scope>NUCLEOTIDE SEQUENCE [LARGE SCALE GENOMIC DNA]</scope>
    <source>
        <strain evidence="4 5">CCBAS932</strain>
    </source>
</reference>
<evidence type="ECO:0000313" key="4">
    <source>
        <dbReference type="EMBL" id="RPB11032.1"/>
    </source>
</evidence>
<dbReference type="OrthoDB" id="9992270at2759"/>
<evidence type="ECO:0000313" key="5">
    <source>
        <dbReference type="Proteomes" id="UP000277580"/>
    </source>
</evidence>
<protein>
    <recommendedName>
        <fullName evidence="6">Alkaline phosphatase</fullName>
    </recommendedName>
</protein>
<dbReference type="InterPro" id="IPR032093">
    <property type="entry name" value="PhoD_N"/>
</dbReference>
<feature type="signal peptide" evidence="1">
    <location>
        <begin position="1"/>
        <end position="17"/>
    </location>
</feature>
<proteinExistence type="predicted"/>
<name>A0A3N4KNZ3_9PEZI</name>
<dbReference type="Proteomes" id="UP000277580">
    <property type="component" value="Unassembled WGS sequence"/>
</dbReference>
<dbReference type="InterPro" id="IPR029052">
    <property type="entry name" value="Metallo-depent_PP-like"/>
</dbReference>
<dbReference type="InterPro" id="IPR018946">
    <property type="entry name" value="PhoD-like_MPP"/>
</dbReference>
<dbReference type="PANTHER" id="PTHR43606">
    <property type="entry name" value="PHOSPHATASE, PUTATIVE (AFU_ORTHOLOGUE AFUA_6G08710)-RELATED"/>
    <property type="match status" value="1"/>
</dbReference>
<dbReference type="PANTHER" id="PTHR43606:SF7">
    <property type="entry name" value="PHOSPHATASE, PUTATIVE (AFU_ORTHOLOGUE AFUA_6G08710)-RELATED"/>
    <property type="match status" value="1"/>
</dbReference>
<dbReference type="Pfam" id="PF09423">
    <property type="entry name" value="PhoD"/>
    <property type="match status" value="1"/>
</dbReference>
<evidence type="ECO:0000259" key="3">
    <source>
        <dbReference type="Pfam" id="PF16655"/>
    </source>
</evidence>
<evidence type="ECO:0000259" key="2">
    <source>
        <dbReference type="Pfam" id="PF09423"/>
    </source>
</evidence>
<organism evidence="4 5">
    <name type="scientific">Morchella conica CCBAS932</name>
    <dbReference type="NCBI Taxonomy" id="1392247"/>
    <lineage>
        <taxon>Eukaryota</taxon>
        <taxon>Fungi</taxon>
        <taxon>Dikarya</taxon>
        <taxon>Ascomycota</taxon>
        <taxon>Pezizomycotina</taxon>
        <taxon>Pezizomycetes</taxon>
        <taxon>Pezizales</taxon>
        <taxon>Morchellaceae</taxon>
        <taxon>Morchella</taxon>
    </lineage>
</organism>
<keyword evidence="5" id="KW-1185">Reference proteome</keyword>
<feature type="domain" description="Phospholipase D N-terminal" evidence="3">
    <location>
        <begin position="56"/>
        <end position="161"/>
    </location>
</feature>